<dbReference type="InterPro" id="IPR004360">
    <property type="entry name" value="Glyas_Fos-R_dOase_dom"/>
</dbReference>
<feature type="domain" description="VOC" evidence="1">
    <location>
        <begin position="5"/>
        <end position="126"/>
    </location>
</feature>
<reference evidence="2" key="2">
    <citation type="submission" date="2020-09" db="EMBL/GenBank/DDBJ databases">
        <authorList>
            <person name="Sun Q."/>
            <person name="Zhou Y."/>
        </authorList>
    </citation>
    <scope>NUCLEOTIDE SEQUENCE</scope>
    <source>
        <strain evidence="2">CGMCC 1.12426</strain>
    </source>
</reference>
<name>A0A916THA0_9HYPH</name>
<dbReference type="OrthoDB" id="7355345at2"/>
<dbReference type="InterPro" id="IPR037523">
    <property type="entry name" value="VOC_core"/>
</dbReference>
<dbReference type="Pfam" id="PF00903">
    <property type="entry name" value="Glyoxalase"/>
    <property type="match status" value="1"/>
</dbReference>
<dbReference type="PROSITE" id="PS51819">
    <property type="entry name" value="VOC"/>
    <property type="match status" value="1"/>
</dbReference>
<dbReference type="CDD" id="cd06587">
    <property type="entry name" value="VOC"/>
    <property type="match status" value="1"/>
</dbReference>
<dbReference type="AlphaFoldDB" id="A0A916THA0"/>
<dbReference type="EMBL" id="BMFA01000004">
    <property type="protein sequence ID" value="GGB44870.1"/>
    <property type="molecule type" value="Genomic_DNA"/>
</dbReference>
<organism evidence="2 3">
    <name type="scientific">Roseibium aquae</name>
    <dbReference type="NCBI Taxonomy" id="1323746"/>
    <lineage>
        <taxon>Bacteria</taxon>
        <taxon>Pseudomonadati</taxon>
        <taxon>Pseudomonadota</taxon>
        <taxon>Alphaproteobacteria</taxon>
        <taxon>Hyphomicrobiales</taxon>
        <taxon>Stappiaceae</taxon>
        <taxon>Roseibium</taxon>
    </lineage>
</organism>
<dbReference type="InterPro" id="IPR029068">
    <property type="entry name" value="Glyas_Bleomycin-R_OHBP_Dase"/>
</dbReference>
<protein>
    <recommendedName>
        <fullName evidence="1">VOC domain-containing protein</fullName>
    </recommendedName>
</protein>
<accession>A0A916THA0</accession>
<dbReference type="Proteomes" id="UP000605148">
    <property type="component" value="Unassembled WGS sequence"/>
</dbReference>
<dbReference type="RefSeq" id="WP_150495671.1">
    <property type="nucleotide sequence ID" value="NZ_BMFA01000004.1"/>
</dbReference>
<proteinExistence type="predicted"/>
<dbReference type="Gene3D" id="3.10.180.10">
    <property type="entry name" value="2,3-Dihydroxybiphenyl 1,2-Dioxygenase, domain 1"/>
    <property type="match status" value="1"/>
</dbReference>
<gene>
    <name evidence="2" type="ORF">GCM10011316_16070</name>
</gene>
<evidence type="ECO:0000259" key="1">
    <source>
        <dbReference type="PROSITE" id="PS51819"/>
    </source>
</evidence>
<comment type="caution">
    <text evidence="2">The sequence shown here is derived from an EMBL/GenBank/DDBJ whole genome shotgun (WGS) entry which is preliminary data.</text>
</comment>
<dbReference type="SUPFAM" id="SSF54593">
    <property type="entry name" value="Glyoxalase/Bleomycin resistance protein/Dihydroxybiphenyl dioxygenase"/>
    <property type="match status" value="1"/>
</dbReference>
<evidence type="ECO:0000313" key="3">
    <source>
        <dbReference type="Proteomes" id="UP000605148"/>
    </source>
</evidence>
<keyword evidence="3" id="KW-1185">Reference proteome</keyword>
<sequence>MPTAYLEHVNFTVEDPAATAKHLETWFGWKVRWKGPSKDNGTTYHVGNATSYIALYTKGDPAGQTQDSYDTRGAMNHLAIVVDDLDQTEEKILADGFKTHNHGDYEPGRRFYFHDDNGVEFEIVSYAD</sequence>
<reference evidence="2" key="1">
    <citation type="journal article" date="2014" name="Int. J. Syst. Evol. Microbiol.">
        <title>Complete genome sequence of Corynebacterium casei LMG S-19264T (=DSM 44701T), isolated from a smear-ripened cheese.</title>
        <authorList>
            <consortium name="US DOE Joint Genome Institute (JGI-PGF)"/>
            <person name="Walter F."/>
            <person name="Albersmeier A."/>
            <person name="Kalinowski J."/>
            <person name="Ruckert C."/>
        </authorList>
    </citation>
    <scope>NUCLEOTIDE SEQUENCE</scope>
    <source>
        <strain evidence="2">CGMCC 1.12426</strain>
    </source>
</reference>
<evidence type="ECO:0000313" key="2">
    <source>
        <dbReference type="EMBL" id="GGB44870.1"/>
    </source>
</evidence>